<sequence>QAFDGFPSHLSPLAEQQRIVDRIESLFAKLDEAKEKAQAVVDSFETRKAAILHKAFTGELTAKWREEHGVGMESWKTRELAECFEIVSGIQKTPARSPKDNPVPYLTVANVYRGRIDLSDIRYFEVTSKEIEKLKLQDKDILIVEGNGSGNEIGRCAIWHNELPLCIHQNHIIRMRRKIADILPEYALHYLNSEAGKSIMRERSKTTAGLFNLSAGKIKTIPLPMASLDEQSEIVHLIDSLLEKEQWAKEAAEIVLDQ</sequence>
<dbReference type="SUPFAM" id="SSF116734">
    <property type="entry name" value="DNA methylase specificity domain"/>
    <property type="match status" value="2"/>
</dbReference>
<dbReference type="AlphaFoldDB" id="K1TH95"/>
<evidence type="ECO:0000259" key="5">
    <source>
        <dbReference type="Pfam" id="PF01420"/>
    </source>
</evidence>
<accession>K1TH95</accession>
<feature type="coiled-coil region" evidence="4">
    <location>
        <begin position="16"/>
        <end position="43"/>
    </location>
</feature>
<feature type="non-terminal residue" evidence="6">
    <location>
        <position position="258"/>
    </location>
</feature>
<name>K1TH95_9ZZZZ</name>
<dbReference type="PANTHER" id="PTHR43140:SF1">
    <property type="entry name" value="TYPE I RESTRICTION ENZYME ECOKI SPECIFICITY SUBUNIT"/>
    <property type="match status" value="1"/>
</dbReference>
<evidence type="ECO:0000256" key="4">
    <source>
        <dbReference type="SAM" id="Coils"/>
    </source>
</evidence>
<evidence type="ECO:0000256" key="1">
    <source>
        <dbReference type="ARBA" id="ARBA00010923"/>
    </source>
</evidence>
<dbReference type="CDD" id="cd17253">
    <property type="entry name" value="RMtype1_S_Eco933I-TRD2-CR2_like"/>
    <property type="match status" value="1"/>
</dbReference>
<feature type="domain" description="Type I restriction modification DNA specificity" evidence="5">
    <location>
        <begin position="72"/>
        <end position="243"/>
    </location>
</feature>
<evidence type="ECO:0000256" key="3">
    <source>
        <dbReference type="ARBA" id="ARBA00023125"/>
    </source>
</evidence>
<evidence type="ECO:0000256" key="2">
    <source>
        <dbReference type="ARBA" id="ARBA00022747"/>
    </source>
</evidence>
<comment type="similarity">
    <text evidence="1">Belongs to the type-I restriction system S methylase family.</text>
</comment>
<keyword evidence="3" id="KW-0238">DNA-binding</keyword>
<comment type="caution">
    <text evidence="6">The sequence shown here is derived from an EMBL/GenBank/DDBJ whole genome shotgun (WGS) entry which is preliminary data.</text>
</comment>
<keyword evidence="4" id="KW-0175">Coiled coil</keyword>
<dbReference type="Gene3D" id="3.90.220.20">
    <property type="entry name" value="DNA methylase specificity domains"/>
    <property type="match status" value="2"/>
</dbReference>
<gene>
    <name evidence="6" type="ORF">OBE_09930</name>
</gene>
<dbReference type="GO" id="GO:0003677">
    <property type="term" value="F:DNA binding"/>
    <property type="evidence" value="ECO:0007669"/>
    <property type="project" value="UniProtKB-KW"/>
</dbReference>
<dbReference type="InterPro" id="IPR000055">
    <property type="entry name" value="Restrct_endonuc_typeI_TRD"/>
</dbReference>
<feature type="non-terminal residue" evidence="6">
    <location>
        <position position="1"/>
    </location>
</feature>
<dbReference type="EMBL" id="AJWZ01006853">
    <property type="protein sequence ID" value="EKC58586.1"/>
    <property type="molecule type" value="Genomic_DNA"/>
</dbReference>
<evidence type="ECO:0000313" key="6">
    <source>
        <dbReference type="EMBL" id="EKC58586.1"/>
    </source>
</evidence>
<protein>
    <submittedName>
        <fullName evidence="6">Restriction modification system DNA specificity domain protein</fullName>
    </submittedName>
</protein>
<dbReference type="PANTHER" id="PTHR43140">
    <property type="entry name" value="TYPE-1 RESTRICTION ENZYME ECOKI SPECIFICITY PROTEIN"/>
    <property type="match status" value="1"/>
</dbReference>
<dbReference type="GO" id="GO:0009307">
    <property type="term" value="P:DNA restriction-modification system"/>
    <property type="evidence" value="ECO:0007669"/>
    <property type="project" value="UniProtKB-KW"/>
</dbReference>
<dbReference type="InterPro" id="IPR051212">
    <property type="entry name" value="Type-I_RE_S_subunit"/>
</dbReference>
<organism evidence="6">
    <name type="scientific">human gut metagenome</name>
    <dbReference type="NCBI Taxonomy" id="408170"/>
    <lineage>
        <taxon>unclassified sequences</taxon>
        <taxon>metagenomes</taxon>
        <taxon>organismal metagenomes</taxon>
    </lineage>
</organism>
<dbReference type="InterPro" id="IPR044946">
    <property type="entry name" value="Restrct_endonuc_typeI_TRD_sf"/>
</dbReference>
<reference evidence="6" key="1">
    <citation type="journal article" date="2013" name="Environ. Microbiol.">
        <title>Microbiota from the distal guts of lean and obese adolescents exhibit partial functional redundancy besides clear differences in community structure.</title>
        <authorList>
            <person name="Ferrer M."/>
            <person name="Ruiz A."/>
            <person name="Lanza F."/>
            <person name="Haange S.B."/>
            <person name="Oberbach A."/>
            <person name="Till H."/>
            <person name="Bargiela R."/>
            <person name="Campoy C."/>
            <person name="Segura M.T."/>
            <person name="Richter M."/>
            <person name="von Bergen M."/>
            <person name="Seifert J."/>
            <person name="Suarez A."/>
        </authorList>
    </citation>
    <scope>NUCLEOTIDE SEQUENCE</scope>
</reference>
<dbReference type="Pfam" id="PF01420">
    <property type="entry name" value="Methylase_S"/>
    <property type="match status" value="1"/>
</dbReference>
<keyword evidence="2" id="KW-0680">Restriction system</keyword>
<proteinExistence type="inferred from homology"/>